<evidence type="ECO:0000313" key="1">
    <source>
        <dbReference type="EMBL" id="GAI07765.1"/>
    </source>
</evidence>
<sequence>GLNLSYTWLLTGSVINAFRYSGYADKSGCPIFIT</sequence>
<name>X1LZB9_9ZZZZ</name>
<reference evidence="1" key="1">
    <citation type="journal article" date="2014" name="Front. Microbiol.">
        <title>High frequency of phylogenetically diverse reductive dehalogenase-homologous genes in deep subseafloor sedimentary metagenomes.</title>
        <authorList>
            <person name="Kawai M."/>
            <person name="Futagami T."/>
            <person name="Toyoda A."/>
            <person name="Takaki Y."/>
            <person name="Nishi S."/>
            <person name="Hori S."/>
            <person name="Arai W."/>
            <person name="Tsubouchi T."/>
            <person name="Morono Y."/>
            <person name="Uchiyama I."/>
            <person name="Ito T."/>
            <person name="Fujiyama A."/>
            <person name="Inagaki F."/>
            <person name="Takami H."/>
        </authorList>
    </citation>
    <scope>NUCLEOTIDE SEQUENCE</scope>
    <source>
        <strain evidence="1">Expedition CK06-06</strain>
    </source>
</reference>
<proteinExistence type="predicted"/>
<dbReference type="AlphaFoldDB" id="X1LZB9"/>
<accession>X1LZB9</accession>
<organism evidence="1">
    <name type="scientific">marine sediment metagenome</name>
    <dbReference type="NCBI Taxonomy" id="412755"/>
    <lineage>
        <taxon>unclassified sequences</taxon>
        <taxon>metagenomes</taxon>
        <taxon>ecological metagenomes</taxon>
    </lineage>
</organism>
<protein>
    <submittedName>
        <fullName evidence="1">Uncharacterized protein</fullName>
    </submittedName>
</protein>
<dbReference type="EMBL" id="BARV01010081">
    <property type="protein sequence ID" value="GAI07765.1"/>
    <property type="molecule type" value="Genomic_DNA"/>
</dbReference>
<gene>
    <name evidence="1" type="ORF">S06H3_19650</name>
</gene>
<feature type="non-terminal residue" evidence="1">
    <location>
        <position position="1"/>
    </location>
</feature>
<comment type="caution">
    <text evidence="1">The sequence shown here is derived from an EMBL/GenBank/DDBJ whole genome shotgun (WGS) entry which is preliminary data.</text>
</comment>